<evidence type="ECO:0000256" key="1">
    <source>
        <dbReference type="SAM" id="SignalP"/>
    </source>
</evidence>
<gene>
    <name evidence="3" type="ORF">J0X15_08105</name>
</gene>
<proteinExistence type="predicted"/>
<dbReference type="InterPro" id="IPR032635">
    <property type="entry name" value="Anti_2"/>
</dbReference>
<evidence type="ECO:0000259" key="2">
    <source>
        <dbReference type="Pfam" id="PF16998"/>
    </source>
</evidence>
<organism evidence="3 4">
    <name type="scientific">Roseibium limicola</name>
    <dbReference type="NCBI Taxonomy" id="2816037"/>
    <lineage>
        <taxon>Bacteria</taxon>
        <taxon>Pseudomonadati</taxon>
        <taxon>Pseudomonadota</taxon>
        <taxon>Alphaproteobacteria</taxon>
        <taxon>Hyphomicrobiales</taxon>
        <taxon>Stappiaceae</taxon>
        <taxon>Roseibium</taxon>
    </lineage>
</organism>
<protein>
    <recommendedName>
        <fullName evidence="2">Surface antigen domain-containing protein</fullName>
    </recommendedName>
</protein>
<name>A0A939EMA1_9HYPH</name>
<feature type="signal peptide" evidence="1">
    <location>
        <begin position="1"/>
        <end position="29"/>
    </location>
</feature>
<dbReference type="RefSeq" id="WP_206939590.1">
    <property type="nucleotide sequence ID" value="NZ_JAFLNF010000003.1"/>
</dbReference>
<keyword evidence="1" id="KW-0732">Signal</keyword>
<evidence type="ECO:0000313" key="4">
    <source>
        <dbReference type="Proteomes" id="UP000664779"/>
    </source>
</evidence>
<feature type="domain" description="Surface antigen" evidence="2">
    <location>
        <begin position="67"/>
        <end position="146"/>
    </location>
</feature>
<comment type="caution">
    <text evidence="3">The sequence shown here is derived from an EMBL/GenBank/DDBJ whole genome shotgun (WGS) entry which is preliminary data.</text>
</comment>
<accession>A0A939EMA1</accession>
<dbReference type="Proteomes" id="UP000664779">
    <property type="component" value="Unassembled WGS sequence"/>
</dbReference>
<dbReference type="EMBL" id="JAFLNF010000003">
    <property type="protein sequence ID" value="MBO0345179.1"/>
    <property type="molecule type" value="Genomic_DNA"/>
</dbReference>
<dbReference type="PROSITE" id="PS51257">
    <property type="entry name" value="PROKAR_LIPOPROTEIN"/>
    <property type="match status" value="1"/>
</dbReference>
<keyword evidence="4" id="KW-1185">Reference proteome</keyword>
<evidence type="ECO:0000313" key="3">
    <source>
        <dbReference type="EMBL" id="MBO0345179.1"/>
    </source>
</evidence>
<dbReference type="AlphaFoldDB" id="A0A939EMA1"/>
<reference evidence="3" key="1">
    <citation type="submission" date="2021-03" db="EMBL/GenBank/DDBJ databases">
        <title>Roseibium sp. CAU 1637 isolated from Incheon.</title>
        <authorList>
            <person name="Kim W."/>
        </authorList>
    </citation>
    <scope>NUCLEOTIDE SEQUENCE</scope>
    <source>
        <strain evidence="3">CAU 1637</strain>
    </source>
</reference>
<sequence length="149" mass="15773">MTRMQSFRKLLPGILPVLLLAGCFGTPGASGPDLSGNEYGASSSLAQDEASAAIAALLRDDFGQALQPSDHEAVAAAQAQALRTRGTGAAISWNNTRTGHSGQVRPGPLYQVNTTTCREVTHEMIVEERRYVSRGTACKGPQGDWETLS</sequence>
<feature type="chain" id="PRO_5037735938" description="Surface antigen domain-containing protein" evidence="1">
    <location>
        <begin position="30"/>
        <end position="149"/>
    </location>
</feature>
<dbReference type="Pfam" id="PF16998">
    <property type="entry name" value="17kDa_Anti_2"/>
    <property type="match status" value="1"/>
</dbReference>